<evidence type="ECO:0000256" key="3">
    <source>
        <dbReference type="PIRSR" id="PIRSR606225-1"/>
    </source>
</evidence>
<evidence type="ECO:0000313" key="8">
    <source>
        <dbReference type="Proteomes" id="UP000178726"/>
    </source>
</evidence>
<dbReference type="AlphaFoldDB" id="A0A1F6N9Y2"/>
<sequence length="325" mass="37424">MQKITITKKQHNERLDVVLSQYLDLSRSQVHKMIEQVQITVNGKSPKKAGDTMKEGYEIVISDTKKIVAPKKNLPINQPIPSKKKTAKSLIPKVVAETKDYIVIDKPSGLLVHPTQANKKNTLVNWLIKNYPEVKKIGDDPDVRPGIVHRLDKEASGLMVIARTQKMFNHLKQQFKDRTMEKEYYALVHDKVERDWDEITFPIARSGNTDRMAARPITEQGAAEDEKNAHTEFIAERHFINFSLLRVILHTGRMHQIRVHMLAYNHPLVGDPLYFQRKRRRTWDEKLGRLFLHATKLGFKNLAGENQTFESPLPKELSSFLALLA</sequence>
<feature type="active site" evidence="3">
    <location>
        <position position="152"/>
    </location>
</feature>
<feature type="domain" description="RNA-binding S4" evidence="6">
    <location>
        <begin position="13"/>
        <end position="75"/>
    </location>
</feature>
<keyword evidence="4" id="KW-0694">RNA-binding</keyword>
<protein>
    <recommendedName>
        <fullName evidence="5">Pseudouridine synthase</fullName>
        <ecNumber evidence="5">5.4.99.-</ecNumber>
    </recommendedName>
</protein>
<name>A0A1F6N9Y2_9BACT</name>
<dbReference type="InterPro" id="IPR006225">
    <property type="entry name" value="PsdUridine_synth_RluC/D"/>
</dbReference>
<comment type="similarity">
    <text evidence="1 5">Belongs to the pseudouridine synthase RluA family.</text>
</comment>
<proteinExistence type="inferred from homology"/>
<dbReference type="Proteomes" id="UP000178726">
    <property type="component" value="Unassembled WGS sequence"/>
</dbReference>
<dbReference type="InterPro" id="IPR020103">
    <property type="entry name" value="PsdUridine_synth_cat_dom_sf"/>
</dbReference>
<dbReference type="STRING" id="1798689.A3I29_03480"/>
<evidence type="ECO:0000259" key="6">
    <source>
        <dbReference type="SMART" id="SM00363"/>
    </source>
</evidence>
<accession>A0A1F6N9Y2</accession>
<gene>
    <name evidence="7" type="ORF">A3I29_03480</name>
</gene>
<evidence type="ECO:0000313" key="7">
    <source>
        <dbReference type="EMBL" id="OGH80716.1"/>
    </source>
</evidence>
<evidence type="ECO:0000256" key="1">
    <source>
        <dbReference type="ARBA" id="ARBA00010876"/>
    </source>
</evidence>
<dbReference type="SUPFAM" id="SSF55120">
    <property type="entry name" value="Pseudouridine synthase"/>
    <property type="match status" value="1"/>
</dbReference>
<dbReference type="CDD" id="cd02869">
    <property type="entry name" value="PseudoU_synth_RluA_like"/>
    <property type="match status" value="1"/>
</dbReference>
<dbReference type="Gene3D" id="3.10.290.10">
    <property type="entry name" value="RNA-binding S4 domain"/>
    <property type="match status" value="1"/>
</dbReference>
<dbReference type="InterPro" id="IPR006145">
    <property type="entry name" value="PsdUridine_synth_RsuA/RluA"/>
</dbReference>
<organism evidence="7 8">
    <name type="scientific">Candidatus Magasanikbacteria bacterium RIFCSPLOWO2_02_FULL_44_11</name>
    <dbReference type="NCBI Taxonomy" id="1798689"/>
    <lineage>
        <taxon>Bacteria</taxon>
        <taxon>Candidatus Magasanikiibacteriota</taxon>
    </lineage>
</organism>
<dbReference type="PANTHER" id="PTHR21600">
    <property type="entry name" value="MITOCHONDRIAL RNA PSEUDOURIDINE SYNTHASE"/>
    <property type="match status" value="1"/>
</dbReference>
<comment type="catalytic activity">
    <reaction evidence="5">
        <text>a uridine in RNA = a pseudouridine in RNA</text>
        <dbReference type="Rhea" id="RHEA:48348"/>
        <dbReference type="Rhea" id="RHEA-COMP:12068"/>
        <dbReference type="Rhea" id="RHEA-COMP:12069"/>
        <dbReference type="ChEBI" id="CHEBI:65314"/>
        <dbReference type="ChEBI" id="CHEBI:65315"/>
    </reaction>
</comment>
<dbReference type="InterPro" id="IPR002942">
    <property type="entry name" value="S4_RNA-bd"/>
</dbReference>
<dbReference type="CDD" id="cd00165">
    <property type="entry name" value="S4"/>
    <property type="match status" value="1"/>
</dbReference>
<dbReference type="SMART" id="SM00363">
    <property type="entry name" value="S4"/>
    <property type="match status" value="1"/>
</dbReference>
<evidence type="ECO:0000256" key="2">
    <source>
        <dbReference type="ARBA" id="ARBA00023235"/>
    </source>
</evidence>
<dbReference type="GO" id="GO:0003723">
    <property type="term" value="F:RNA binding"/>
    <property type="evidence" value="ECO:0007669"/>
    <property type="project" value="UniProtKB-KW"/>
</dbReference>
<comment type="caution">
    <text evidence="7">The sequence shown here is derived from an EMBL/GenBank/DDBJ whole genome shotgun (WGS) entry which is preliminary data.</text>
</comment>
<dbReference type="InterPro" id="IPR050188">
    <property type="entry name" value="RluA_PseudoU_synthase"/>
</dbReference>
<dbReference type="Pfam" id="PF00849">
    <property type="entry name" value="PseudoU_synth_2"/>
    <property type="match status" value="1"/>
</dbReference>
<reference evidence="7 8" key="1">
    <citation type="journal article" date="2016" name="Nat. Commun.">
        <title>Thousands of microbial genomes shed light on interconnected biogeochemical processes in an aquifer system.</title>
        <authorList>
            <person name="Anantharaman K."/>
            <person name="Brown C.T."/>
            <person name="Hug L.A."/>
            <person name="Sharon I."/>
            <person name="Castelle C.J."/>
            <person name="Probst A.J."/>
            <person name="Thomas B.C."/>
            <person name="Singh A."/>
            <person name="Wilkins M.J."/>
            <person name="Karaoz U."/>
            <person name="Brodie E.L."/>
            <person name="Williams K.H."/>
            <person name="Hubbard S.S."/>
            <person name="Banfield J.F."/>
        </authorList>
    </citation>
    <scope>NUCLEOTIDE SEQUENCE [LARGE SCALE GENOMIC DNA]</scope>
</reference>
<dbReference type="NCBIfam" id="TIGR00005">
    <property type="entry name" value="rluA_subfam"/>
    <property type="match status" value="1"/>
</dbReference>
<dbReference type="Pfam" id="PF01479">
    <property type="entry name" value="S4"/>
    <property type="match status" value="1"/>
</dbReference>
<dbReference type="GO" id="GO:0000455">
    <property type="term" value="P:enzyme-directed rRNA pseudouridine synthesis"/>
    <property type="evidence" value="ECO:0007669"/>
    <property type="project" value="TreeGrafter"/>
</dbReference>
<dbReference type="InterPro" id="IPR036986">
    <property type="entry name" value="S4_RNA-bd_sf"/>
</dbReference>
<dbReference type="GO" id="GO:0120159">
    <property type="term" value="F:rRNA pseudouridine synthase activity"/>
    <property type="evidence" value="ECO:0007669"/>
    <property type="project" value="UniProtKB-ARBA"/>
</dbReference>
<evidence type="ECO:0000256" key="4">
    <source>
        <dbReference type="PROSITE-ProRule" id="PRU00182"/>
    </source>
</evidence>
<dbReference type="Gene3D" id="3.30.2350.10">
    <property type="entry name" value="Pseudouridine synthase"/>
    <property type="match status" value="1"/>
</dbReference>
<dbReference type="EC" id="5.4.99.-" evidence="5"/>
<dbReference type="PROSITE" id="PS50889">
    <property type="entry name" value="S4"/>
    <property type="match status" value="1"/>
</dbReference>
<dbReference type="EMBL" id="MFQK01000034">
    <property type="protein sequence ID" value="OGH80716.1"/>
    <property type="molecule type" value="Genomic_DNA"/>
</dbReference>
<comment type="function">
    <text evidence="5">Responsible for synthesis of pseudouridine from uracil.</text>
</comment>
<dbReference type="SUPFAM" id="SSF55174">
    <property type="entry name" value="Alpha-L RNA-binding motif"/>
    <property type="match status" value="1"/>
</dbReference>
<evidence type="ECO:0000256" key="5">
    <source>
        <dbReference type="RuleBase" id="RU362028"/>
    </source>
</evidence>
<dbReference type="PANTHER" id="PTHR21600:SF44">
    <property type="entry name" value="RIBOSOMAL LARGE SUBUNIT PSEUDOURIDINE SYNTHASE D"/>
    <property type="match status" value="1"/>
</dbReference>
<keyword evidence="2 5" id="KW-0413">Isomerase</keyword>